<evidence type="ECO:0008006" key="5">
    <source>
        <dbReference type="Google" id="ProtNLM"/>
    </source>
</evidence>
<evidence type="ECO:0000256" key="2">
    <source>
        <dbReference type="SAM" id="SignalP"/>
    </source>
</evidence>
<feature type="chain" id="PRO_5042056307" description="Secreted protein" evidence="2">
    <location>
        <begin position="18"/>
        <end position="73"/>
    </location>
</feature>
<proteinExistence type="predicted"/>
<keyword evidence="4" id="KW-1185">Reference proteome</keyword>
<organism evidence="3 4">
    <name type="scientific">Phyllachora maydis</name>
    <dbReference type="NCBI Taxonomy" id="1825666"/>
    <lineage>
        <taxon>Eukaryota</taxon>
        <taxon>Fungi</taxon>
        <taxon>Dikarya</taxon>
        <taxon>Ascomycota</taxon>
        <taxon>Pezizomycotina</taxon>
        <taxon>Sordariomycetes</taxon>
        <taxon>Sordariomycetidae</taxon>
        <taxon>Phyllachorales</taxon>
        <taxon>Phyllachoraceae</taxon>
        <taxon>Phyllachora</taxon>
    </lineage>
</organism>
<keyword evidence="2" id="KW-0732">Signal</keyword>
<protein>
    <recommendedName>
        <fullName evidence="5">Secreted protein</fullName>
    </recommendedName>
</protein>
<reference evidence="3" key="1">
    <citation type="journal article" date="2023" name="Mol. Plant Microbe Interact.">
        <title>Elucidating the Obligate Nature and Biological Capacity of an Invasive Fungal Corn Pathogen.</title>
        <authorList>
            <person name="MacCready J.S."/>
            <person name="Roggenkamp E.M."/>
            <person name="Gdanetz K."/>
            <person name="Chilvers M.I."/>
        </authorList>
    </citation>
    <scope>NUCLEOTIDE SEQUENCE</scope>
    <source>
        <strain evidence="3">PM02</strain>
    </source>
</reference>
<feature type="compositionally biased region" description="Polar residues" evidence="1">
    <location>
        <begin position="16"/>
        <end position="30"/>
    </location>
</feature>
<feature type="region of interest" description="Disordered" evidence="1">
    <location>
        <begin position="16"/>
        <end position="37"/>
    </location>
</feature>
<evidence type="ECO:0000256" key="1">
    <source>
        <dbReference type="SAM" id="MobiDB-lite"/>
    </source>
</evidence>
<feature type="signal peptide" evidence="2">
    <location>
        <begin position="1"/>
        <end position="17"/>
    </location>
</feature>
<dbReference type="EMBL" id="JAQQPM010000008">
    <property type="protein sequence ID" value="KAK2074795.1"/>
    <property type="molecule type" value="Genomic_DNA"/>
</dbReference>
<evidence type="ECO:0000313" key="4">
    <source>
        <dbReference type="Proteomes" id="UP001217918"/>
    </source>
</evidence>
<evidence type="ECO:0000313" key="3">
    <source>
        <dbReference type="EMBL" id="KAK2074795.1"/>
    </source>
</evidence>
<dbReference type="AlphaFoldDB" id="A0AAD9ICX9"/>
<name>A0AAD9ICX9_9PEZI</name>
<dbReference type="Proteomes" id="UP001217918">
    <property type="component" value="Unassembled WGS sequence"/>
</dbReference>
<sequence>MCPNLLVLSFQVLQATSTSTSTEPGYASSSIRDHKDNDMLENSTRAIRFDAVKLKSSAIRPAPSVVHIENLAT</sequence>
<gene>
    <name evidence="3" type="ORF">P8C59_008975</name>
</gene>
<accession>A0AAD9ICX9</accession>
<comment type="caution">
    <text evidence="3">The sequence shown here is derived from an EMBL/GenBank/DDBJ whole genome shotgun (WGS) entry which is preliminary data.</text>
</comment>